<gene>
    <name evidence="1" type="ORF">SteCoe_32494</name>
</gene>
<dbReference type="EMBL" id="MPUH01001167">
    <property type="protein sequence ID" value="OMJ69706.1"/>
    <property type="molecule type" value="Genomic_DNA"/>
</dbReference>
<evidence type="ECO:0000313" key="1">
    <source>
        <dbReference type="EMBL" id="OMJ69706.1"/>
    </source>
</evidence>
<proteinExistence type="predicted"/>
<protein>
    <submittedName>
        <fullName evidence="1">Uncharacterized protein</fullName>
    </submittedName>
</protein>
<organism evidence="1 2">
    <name type="scientific">Stentor coeruleus</name>
    <dbReference type="NCBI Taxonomy" id="5963"/>
    <lineage>
        <taxon>Eukaryota</taxon>
        <taxon>Sar</taxon>
        <taxon>Alveolata</taxon>
        <taxon>Ciliophora</taxon>
        <taxon>Postciliodesmatophora</taxon>
        <taxon>Heterotrichea</taxon>
        <taxon>Heterotrichida</taxon>
        <taxon>Stentoridae</taxon>
        <taxon>Stentor</taxon>
    </lineage>
</organism>
<evidence type="ECO:0000313" key="2">
    <source>
        <dbReference type="Proteomes" id="UP000187209"/>
    </source>
</evidence>
<sequence>MNTPAFIINTNGRQCELKFLSYKKSNESQKNFSRIVKQIAETTSTLILNPLWTSYDFIVSNKVAYINQFDQEVIFMCDLPNSPWVKIAFLSIDTIKQLCIIENNCIHLCYKIKENISIRFLERCIDNYLIKFETLDKIIFHDISLELKQKSIRFKEQDNEIVYYNTRLSFKKYRRYRVQINVNSGIVGIKIFIDANSDDKKYFNMQGFAKLKKYFSVINSFIDFGIFSCSLETMEIFYSINYHDFRSFESNEQQKSYPEIMLLMQKYLDIYGLHLENIHKILVQDIPIEIITENGKILKCPKQKINQKVVKILSSEEALLEKNIIKCLDSSNDYFFSSRFKYNSIQINGNTFTYNSPSEGETFTEICEKLSSETIDSIIELAEELAIQNLYFKDNKFPIENFVWILQRQNLYFKDNKFPIENFVWILQRPIYTYNEPLNKFLEIREQENSANYFRLLLEDLQMLVLSMNRDRIKKNCSF</sequence>
<dbReference type="Proteomes" id="UP000187209">
    <property type="component" value="Unassembled WGS sequence"/>
</dbReference>
<dbReference type="AlphaFoldDB" id="A0A1R2AYX0"/>
<comment type="caution">
    <text evidence="1">The sequence shown here is derived from an EMBL/GenBank/DDBJ whole genome shotgun (WGS) entry which is preliminary data.</text>
</comment>
<reference evidence="1 2" key="1">
    <citation type="submission" date="2016-11" db="EMBL/GenBank/DDBJ databases">
        <title>The macronuclear genome of Stentor coeruleus: a giant cell with tiny introns.</title>
        <authorList>
            <person name="Slabodnick M."/>
            <person name="Ruby J.G."/>
            <person name="Reiff S.B."/>
            <person name="Swart E.C."/>
            <person name="Gosai S."/>
            <person name="Prabakaran S."/>
            <person name="Witkowska E."/>
            <person name="Larue G.E."/>
            <person name="Fisher S."/>
            <person name="Freeman R.M."/>
            <person name="Gunawardena J."/>
            <person name="Chu W."/>
            <person name="Stover N.A."/>
            <person name="Gregory B.D."/>
            <person name="Nowacki M."/>
            <person name="Derisi J."/>
            <person name="Roy S.W."/>
            <person name="Marshall W.F."/>
            <person name="Sood P."/>
        </authorList>
    </citation>
    <scope>NUCLEOTIDE SEQUENCE [LARGE SCALE GENOMIC DNA]</scope>
    <source>
        <strain evidence="1">WM001</strain>
    </source>
</reference>
<keyword evidence="2" id="KW-1185">Reference proteome</keyword>
<name>A0A1R2AYX0_9CILI</name>
<accession>A0A1R2AYX0</accession>